<dbReference type="InterPro" id="IPR000445">
    <property type="entry name" value="HhH_motif"/>
</dbReference>
<dbReference type="GO" id="GO:0046872">
    <property type="term" value="F:metal ion binding"/>
    <property type="evidence" value="ECO:0007669"/>
    <property type="project" value="UniProtKB-UniRule"/>
</dbReference>
<dbReference type="GO" id="GO:0035485">
    <property type="term" value="F:adenine/guanine mispair binding"/>
    <property type="evidence" value="ECO:0007669"/>
    <property type="project" value="TreeGrafter"/>
</dbReference>
<dbReference type="InterPro" id="IPR029119">
    <property type="entry name" value="MutY_C"/>
</dbReference>
<evidence type="ECO:0000256" key="13">
    <source>
        <dbReference type="ARBA" id="ARBA00023295"/>
    </source>
</evidence>
<dbReference type="PANTHER" id="PTHR42944">
    <property type="entry name" value="ADENINE DNA GLYCOSYLASE"/>
    <property type="match status" value="1"/>
</dbReference>
<dbReference type="SUPFAM" id="SSF55811">
    <property type="entry name" value="Nudix"/>
    <property type="match status" value="1"/>
</dbReference>
<dbReference type="CDD" id="cd00056">
    <property type="entry name" value="ENDO3c"/>
    <property type="match status" value="1"/>
</dbReference>
<evidence type="ECO:0000256" key="3">
    <source>
        <dbReference type="ARBA" id="ARBA00008343"/>
    </source>
</evidence>
<evidence type="ECO:0000256" key="10">
    <source>
        <dbReference type="ARBA" id="ARBA00023004"/>
    </source>
</evidence>
<evidence type="ECO:0000256" key="9">
    <source>
        <dbReference type="ARBA" id="ARBA00022801"/>
    </source>
</evidence>
<dbReference type="GO" id="GO:0032357">
    <property type="term" value="F:oxidized purine DNA binding"/>
    <property type="evidence" value="ECO:0007669"/>
    <property type="project" value="TreeGrafter"/>
</dbReference>
<evidence type="ECO:0000256" key="14">
    <source>
        <dbReference type="RuleBase" id="RU365096"/>
    </source>
</evidence>
<dbReference type="Pfam" id="PF14815">
    <property type="entry name" value="NUDIX_4"/>
    <property type="match status" value="1"/>
</dbReference>
<dbReference type="PANTHER" id="PTHR42944:SF1">
    <property type="entry name" value="ADENINE DNA GLYCOSYLASE"/>
    <property type="match status" value="1"/>
</dbReference>
<comment type="function">
    <text evidence="2">Adenine glycosylase active on G-A mispairs. MutY also corrects error-prone DNA synthesis past GO lesions which are due to the oxidatively damaged form of guanine: 7,8-dihydro-8-oxoguanine (8-oxo-dGTP).</text>
</comment>
<dbReference type="Pfam" id="PF10576">
    <property type="entry name" value="EndIII_4Fe-2S"/>
    <property type="match status" value="1"/>
</dbReference>
<dbReference type="InterPro" id="IPR044298">
    <property type="entry name" value="MIG/MutY"/>
</dbReference>
<dbReference type="InterPro" id="IPR023170">
    <property type="entry name" value="HhH_base_excis_C"/>
</dbReference>
<evidence type="ECO:0000259" key="15">
    <source>
        <dbReference type="SMART" id="SM00478"/>
    </source>
</evidence>
<keyword evidence="9" id="KW-0378">Hydrolase</keyword>
<dbReference type="InterPro" id="IPR011257">
    <property type="entry name" value="DNA_glycosylase"/>
</dbReference>
<dbReference type="EC" id="3.2.2.31" evidence="4 14"/>
<evidence type="ECO:0000256" key="11">
    <source>
        <dbReference type="ARBA" id="ARBA00023014"/>
    </source>
</evidence>
<dbReference type="Pfam" id="PF00730">
    <property type="entry name" value="HhH-GPD"/>
    <property type="match status" value="1"/>
</dbReference>
<keyword evidence="6" id="KW-0004">4Fe-4S</keyword>
<dbReference type="GO" id="GO:0034039">
    <property type="term" value="F:8-oxo-7,8-dihydroguanine DNA N-glycosylase activity"/>
    <property type="evidence" value="ECO:0007669"/>
    <property type="project" value="TreeGrafter"/>
</dbReference>
<feature type="domain" description="HhH-GPD" evidence="15">
    <location>
        <begin position="37"/>
        <end position="188"/>
    </location>
</feature>
<comment type="catalytic activity">
    <reaction evidence="1 14">
        <text>Hydrolyzes free adenine bases from 7,8-dihydro-8-oxoguanine:adenine mismatched double-stranded DNA, leaving an apurinic site.</text>
        <dbReference type="EC" id="3.2.2.31"/>
    </reaction>
</comment>
<evidence type="ECO:0000256" key="4">
    <source>
        <dbReference type="ARBA" id="ARBA00012045"/>
    </source>
</evidence>
<keyword evidence="13 14" id="KW-0326">Glycosidase</keyword>
<evidence type="ECO:0000256" key="6">
    <source>
        <dbReference type="ARBA" id="ARBA00022485"/>
    </source>
</evidence>
<dbReference type="RefSeq" id="WP_097114875.1">
    <property type="nucleotide sequence ID" value="NZ_CP083931.1"/>
</dbReference>
<dbReference type="SMART" id="SM00478">
    <property type="entry name" value="ENDO3c"/>
    <property type="match status" value="1"/>
</dbReference>
<gene>
    <name evidence="16" type="ORF">SAMN02746062_01905</name>
</gene>
<evidence type="ECO:0000313" key="16">
    <source>
        <dbReference type="EMBL" id="SOD69951.1"/>
    </source>
</evidence>
<dbReference type="InterPro" id="IPR005760">
    <property type="entry name" value="A/G_AdeGlyc_MutY"/>
</dbReference>
<proteinExistence type="inferred from homology"/>
<comment type="cofactor">
    <cofactor evidence="14">
        <name>[4Fe-4S] cluster</name>
        <dbReference type="ChEBI" id="CHEBI:49883"/>
    </cofactor>
    <text evidence="14">Binds 1 [4Fe-4S] cluster.</text>
</comment>
<dbReference type="CDD" id="cd03431">
    <property type="entry name" value="NUDIX_DNA_Glycosylase_C-MutY"/>
    <property type="match status" value="1"/>
</dbReference>
<dbReference type="GO" id="GO:0051539">
    <property type="term" value="F:4 iron, 4 sulfur cluster binding"/>
    <property type="evidence" value="ECO:0007669"/>
    <property type="project" value="UniProtKB-UniRule"/>
</dbReference>
<evidence type="ECO:0000256" key="5">
    <source>
        <dbReference type="ARBA" id="ARBA00022023"/>
    </source>
</evidence>
<evidence type="ECO:0000256" key="2">
    <source>
        <dbReference type="ARBA" id="ARBA00002933"/>
    </source>
</evidence>
<keyword evidence="17" id="KW-1185">Reference proteome</keyword>
<dbReference type="FunFam" id="1.10.340.30:FF:000002">
    <property type="entry name" value="Adenine DNA glycosylase"/>
    <property type="match status" value="1"/>
</dbReference>
<keyword evidence="8 14" id="KW-0227">DNA damage</keyword>
<keyword evidence="11" id="KW-0411">Iron-sulfur</keyword>
<keyword evidence="7" id="KW-0479">Metal-binding</keyword>
<dbReference type="SMART" id="SM00525">
    <property type="entry name" value="FES"/>
    <property type="match status" value="1"/>
</dbReference>
<dbReference type="Gene3D" id="3.90.79.10">
    <property type="entry name" value="Nucleoside Triphosphate Pyrophosphohydrolase"/>
    <property type="match status" value="1"/>
</dbReference>
<dbReference type="Gene3D" id="1.10.340.30">
    <property type="entry name" value="Hypothetical protein, domain 2"/>
    <property type="match status" value="1"/>
</dbReference>
<dbReference type="Proteomes" id="UP000219669">
    <property type="component" value="Unassembled WGS sequence"/>
</dbReference>
<comment type="similarity">
    <text evidence="3 14">Belongs to the Nth/MutY family.</text>
</comment>
<organism evidence="16 17">
    <name type="scientific">Alysiella filiformis DSM 16848</name>
    <dbReference type="NCBI Taxonomy" id="1120981"/>
    <lineage>
        <taxon>Bacteria</taxon>
        <taxon>Pseudomonadati</taxon>
        <taxon>Pseudomonadota</taxon>
        <taxon>Betaproteobacteria</taxon>
        <taxon>Neisseriales</taxon>
        <taxon>Neisseriaceae</taxon>
        <taxon>Alysiella</taxon>
    </lineage>
</organism>
<dbReference type="Gene3D" id="1.10.1670.10">
    <property type="entry name" value="Helix-hairpin-Helix base-excision DNA repair enzymes (C-terminal)"/>
    <property type="match status" value="1"/>
</dbReference>
<evidence type="ECO:0000256" key="1">
    <source>
        <dbReference type="ARBA" id="ARBA00000843"/>
    </source>
</evidence>
<accession>A0A286EGB5</accession>
<evidence type="ECO:0000256" key="12">
    <source>
        <dbReference type="ARBA" id="ARBA00023204"/>
    </source>
</evidence>
<evidence type="ECO:0000256" key="7">
    <source>
        <dbReference type="ARBA" id="ARBA00022723"/>
    </source>
</evidence>
<evidence type="ECO:0000313" key="17">
    <source>
        <dbReference type="Proteomes" id="UP000219669"/>
    </source>
</evidence>
<dbReference type="EMBL" id="OCNF01000020">
    <property type="protein sequence ID" value="SOD69951.1"/>
    <property type="molecule type" value="Genomic_DNA"/>
</dbReference>
<dbReference type="GO" id="GO:0006284">
    <property type="term" value="P:base-excision repair"/>
    <property type="evidence" value="ECO:0007669"/>
    <property type="project" value="UniProtKB-UniRule"/>
</dbReference>
<dbReference type="GO" id="GO:0000701">
    <property type="term" value="F:purine-specific mismatch base pair DNA N-glycosylase activity"/>
    <property type="evidence" value="ECO:0007669"/>
    <property type="project" value="UniProtKB-EC"/>
</dbReference>
<keyword evidence="12" id="KW-0234">DNA repair</keyword>
<reference evidence="16 17" key="1">
    <citation type="submission" date="2017-09" db="EMBL/GenBank/DDBJ databases">
        <authorList>
            <person name="Ehlers B."/>
            <person name="Leendertz F.H."/>
        </authorList>
    </citation>
    <scope>NUCLEOTIDE SEQUENCE [LARGE SCALE GENOMIC DNA]</scope>
    <source>
        <strain evidence="16 17">DSM 16848</strain>
    </source>
</reference>
<dbReference type="AlphaFoldDB" id="A0A286EGB5"/>
<sequence>MNPNFSTKLIAWQKQHGRHNLAWQVSDPYKIWLSEIMLQQTQVLTVSEYFPRFIEKFPTVQDLANAEQDEVLALWQGLGYYSRARNLHFAAQQICRDFGGHFPENRESLQQLKGVGRSTAAAIAAFAFGKRETILDGNVKRILCRIFALDGEGKAFENQLWDFAEQLLPNENKDMKAYTQGLMDLGATVCQRKPNCAICPMADICQAKQQNRIAELPRKKSVKVQAMTLYWLILRDQNRIFLQKRPQKGIWAGLYCVPCFEQGDEFHKFLKNKEIDFDDLRECAAIAHRLTHRVLEIIPHECECKNAAFSVNFNENDGIWVDLADLANWGLPKPLQQYLMKKQGDLFQAA</sequence>
<dbReference type="Pfam" id="PF00633">
    <property type="entry name" value="HHH"/>
    <property type="match status" value="1"/>
</dbReference>
<evidence type="ECO:0000256" key="8">
    <source>
        <dbReference type="ARBA" id="ARBA00022763"/>
    </source>
</evidence>
<protein>
    <recommendedName>
        <fullName evidence="5 14">Adenine DNA glycosylase</fullName>
        <ecNumber evidence="4 14">3.2.2.31</ecNumber>
    </recommendedName>
</protein>
<dbReference type="OrthoDB" id="9802365at2"/>
<dbReference type="NCBIfam" id="TIGR01084">
    <property type="entry name" value="mutY"/>
    <property type="match status" value="1"/>
</dbReference>
<name>A0A286EGB5_9NEIS</name>
<dbReference type="SUPFAM" id="SSF48150">
    <property type="entry name" value="DNA-glycosylase"/>
    <property type="match status" value="1"/>
</dbReference>
<dbReference type="InterPro" id="IPR003265">
    <property type="entry name" value="HhH-GPD_domain"/>
</dbReference>
<dbReference type="InterPro" id="IPR015797">
    <property type="entry name" value="NUDIX_hydrolase-like_dom_sf"/>
</dbReference>
<keyword evidence="10 14" id="KW-0408">Iron</keyword>
<dbReference type="InterPro" id="IPR003651">
    <property type="entry name" value="Endonuclease3_FeS-loop_motif"/>
</dbReference>
<dbReference type="GO" id="GO:0006298">
    <property type="term" value="P:mismatch repair"/>
    <property type="evidence" value="ECO:0007669"/>
    <property type="project" value="TreeGrafter"/>
</dbReference>